<organism evidence="1 2">
    <name type="scientific">Flavobacterium myungsuense</name>
    <dbReference type="NCBI Taxonomy" id="651823"/>
    <lineage>
        <taxon>Bacteria</taxon>
        <taxon>Pseudomonadati</taxon>
        <taxon>Bacteroidota</taxon>
        <taxon>Flavobacteriia</taxon>
        <taxon>Flavobacteriales</taxon>
        <taxon>Flavobacteriaceae</taxon>
        <taxon>Flavobacterium</taxon>
    </lineage>
</organism>
<dbReference type="EMBL" id="JBHTIZ010000025">
    <property type="protein sequence ID" value="MFD0984851.1"/>
    <property type="molecule type" value="Genomic_DNA"/>
</dbReference>
<comment type="caution">
    <text evidence="1">The sequence shown here is derived from an EMBL/GenBank/DDBJ whole genome shotgun (WGS) entry which is preliminary data.</text>
</comment>
<dbReference type="Proteomes" id="UP001597051">
    <property type="component" value="Unassembled WGS sequence"/>
</dbReference>
<reference evidence="2" key="1">
    <citation type="journal article" date="2019" name="Int. J. Syst. Evol. Microbiol.">
        <title>The Global Catalogue of Microorganisms (GCM) 10K type strain sequencing project: providing services to taxonomists for standard genome sequencing and annotation.</title>
        <authorList>
            <consortium name="The Broad Institute Genomics Platform"/>
            <consortium name="The Broad Institute Genome Sequencing Center for Infectious Disease"/>
            <person name="Wu L."/>
            <person name="Ma J."/>
        </authorList>
    </citation>
    <scope>NUCLEOTIDE SEQUENCE [LARGE SCALE GENOMIC DNA]</scope>
    <source>
        <strain evidence="2">CECT 7649</strain>
    </source>
</reference>
<sequence>MRCPTCKSLQTIRWGIRESKQRFKCKDCGQLFTSSNKSVSDSNNEICFKNWIIGKDTFDKISLESGYSKSTLQRYFSRMLRKAPVLEFSYTDKIYLIIDGTYFPNDVCLVVYRNFHLSFTG</sequence>
<keyword evidence="2" id="KW-1185">Reference proteome</keyword>
<gene>
    <name evidence="1" type="ORF">ACFQ0S_10245</name>
</gene>
<evidence type="ECO:0008006" key="3">
    <source>
        <dbReference type="Google" id="ProtNLM"/>
    </source>
</evidence>
<evidence type="ECO:0000313" key="2">
    <source>
        <dbReference type="Proteomes" id="UP001597051"/>
    </source>
</evidence>
<evidence type="ECO:0000313" key="1">
    <source>
        <dbReference type="EMBL" id="MFD0984851.1"/>
    </source>
</evidence>
<name>A0ABW3J417_9FLAO</name>
<proteinExistence type="predicted"/>
<dbReference type="PANTHER" id="PTHR33293:SF1">
    <property type="entry name" value="INSERTION ELEMENT IS1 1 PROTEIN INSB-RELATED"/>
    <property type="match status" value="1"/>
</dbReference>
<protein>
    <recommendedName>
        <fullName evidence="3">Transposase</fullName>
    </recommendedName>
</protein>
<accession>A0ABW3J417</accession>
<dbReference type="InterPro" id="IPR051354">
    <property type="entry name" value="Transposase_27_IS1"/>
</dbReference>
<dbReference type="RefSeq" id="WP_379756821.1">
    <property type="nucleotide sequence ID" value="NZ_JBHSYB010000026.1"/>
</dbReference>
<dbReference type="PANTHER" id="PTHR33293">
    <property type="entry name" value="INSERTION ELEMENT IS1 1 PROTEIN INSB-RELATED"/>
    <property type="match status" value="1"/>
</dbReference>